<dbReference type="Pfam" id="PF02867">
    <property type="entry name" value="Ribonuc_red_lgC"/>
    <property type="match status" value="1"/>
</dbReference>
<dbReference type="Proteomes" id="UP001567538">
    <property type="component" value="Unassembled WGS sequence"/>
</dbReference>
<name>A0ABD1IQT4_SALDI</name>
<comment type="similarity">
    <text evidence="1">Belongs to the ribonucleoside diphosphate reductase large chain family.</text>
</comment>
<sequence length="183" mass="20549">MIIVLEKAKKIVQAHSLWFEILKSQIGTRTPYMLYKDTCNRKSNQQNLGTIKSSKLCTEIIEYTSPTETAVCNLASIALPRYVREKGVPLEPQPTKLVGSIGSKNRYFDFDKLAEGSLPVALFLQVTELVATNLNKIIDTTYYPVETAKRSNMHHRPIEIRVQGLADAFILLGMAFESPELSS</sequence>
<proteinExistence type="inferred from homology"/>
<evidence type="ECO:0000259" key="2">
    <source>
        <dbReference type="Pfam" id="PF02867"/>
    </source>
</evidence>
<dbReference type="SUPFAM" id="SSF51998">
    <property type="entry name" value="PFL-like glycyl radical enzymes"/>
    <property type="match status" value="1"/>
</dbReference>
<dbReference type="InterPro" id="IPR000788">
    <property type="entry name" value="RNR_lg_C"/>
</dbReference>
<keyword evidence="3" id="KW-0560">Oxidoreductase</keyword>
<reference evidence="3 4" key="1">
    <citation type="submission" date="2024-06" db="EMBL/GenBank/DDBJ databases">
        <title>A chromosome level genome sequence of Diviner's sage (Salvia divinorum).</title>
        <authorList>
            <person name="Ford S.A."/>
            <person name="Ro D.-K."/>
            <person name="Ness R.W."/>
            <person name="Phillips M.A."/>
        </authorList>
    </citation>
    <scope>NUCLEOTIDE SEQUENCE [LARGE SCALE GENOMIC DNA]</scope>
    <source>
        <strain evidence="3">SAF-2024a</strain>
        <tissue evidence="3">Leaf</tissue>
    </source>
</reference>
<dbReference type="GO" id="GO:0004748">
    <property type="term" value="F:ribonucleoside-diphosphate reductase activity, thioredoxin disulfide as acceptor"/>
    <property type="evidence" value="ECO:0007669"/>
    <property type="project" value="UniProtKB-EC"/>
</dbReference>
<dbReference type="AlphaFoldDB" id="A0ABD1IQT4"/>
<dbReference type="PANTHER" id="PTHR11573">
    <property type="entry name" value="RIBONUCLEOSIDE-DIPHOSPHATE REDUCTASE LARGE CHAIN"/>
    <property type="match status" value="1"/>
</dbReference>
<dbReference type="EMBL" id="JBEAFC010000001">
    <property type="protein sequence ID" value="KAL1569561.1"/>
    <property type="molecule type" value="Genomic_DNA"/>
</dbReference>
<evidence type="ECO:0000256" key="1">
    <source>
        <dbReference type="ARBA" id="ARBA00010406"/>
    </source>
</evidence>
<dbReference type="EC" id="1.17.4.1" evidence="3"/>
<dbReference type="PRINTS" id="PR01183">
    <property type="entry name" value="RIBORDTASEM1"/>
</dbReference>
<dbReference type="PANTHER" id="PTHR11573:SF6">
    <property type="entry name" value="RIBONUCLEOSIDE-DIPHOSPHATE REDUCTASE LARGE SUBUNIT"/>
    <property type="match status" value="1"/>
</dbReference>
<keyword evidence="4" id="KW-1185">Reference proteome</keyword>
<dbReference type="InterPro" id="IPR039718">
    <property type="entry name" value="Rrm1"/>
</dbReference>
<evidence type="ECO:0000313" key="3">
    <source>
        <dbReference type="EMBL" id="KAL1569561.1"/>
    </source>
</evidence>
<accession>A0ABD1IQT4</accession>
<feature type="domain" description="Ribonucleotide reductase large subunit C-terminal" evidence="2">
    <location>
        <begin position="7"/>
        <end position="180"/>
    </location>
</feature>
<evidence type="ECO:0000313" key="4">
    <source>
        <dbReference type="Proteomes" id="UP001567538"/>
    </source>
</evidence>
<protein>
    <submittedName>
        <fullName evidence="3">Ribonucleotide-diphosphate reductase subunit rnr1</fullName>
        <ecNumber evidence="3">1.17.4.1</ecNumber>
    </submittedName>
</protein>
<gene>
    <name evidence="3" type="primary">RNR1</name>
    <name evidence="3" type="ORF">AAHA92_01024</name>
</gene>
<comment type="caution">
    <text evidence="3">The sequence shown here is derived from an EMBL/GenBank/DDBJ whole genome shotgun (WGS) entry which is preliminary data.</text>
</comment>
<organism evidence="3 4">
    <name type="scientific">Salvia divinorum</name>
    <name type="common">Maria pastora</name>
    <name type="synonym">Diviner's sage</name>
    <dbReference type="NCBI Taxonomy" id="28513"/>
    <lineage>
        <taxon>Eukaryota</taxon>
        <taxon>Viridiplantae</taxon>
        <taxon>Streptophyta</taxon>
        <taxon>Embryophyta</taxon>
        <taxon>Tracheophyta</taxon>
        <taxon>Spermatophyta</taxon>
        <taxon>Magnoliopsida</taxon>
        <taxon>eudicotyledons</taxon>
        <taxon>Gunneridae</taxon>
        <taxon>Pentapetalae</taxon>
        <taxon>asterids</taxon>
        <taxon>lamiids</taxon>
        <taxon>Lamiales</taxon>
        <taxon>Lamiaceae</taxon>
        <taxon>Nepetoideae</taxon>
        <taxon>Mentheae</taxon>
        <taxon>Salviinae</taxon>
        <taxon>Salvia</taxon>
        <taxon>Salvia subgen. Calosphace</taxon>
    </lineage>
</organism>
<dbReference type="Gene3D" id="3.20.70.20">
    <property type="match status" value="1"/>
</dbReference>